<dbReference type="Gene3D" id="3.40.50.300">
    <property type="entry name" value="P-loop containing nucleotide triphosphate hydrolases"/>
    <property type="match status" value="1"/>
</dbReference>
<dbReference type="SUPFAM" id="SSF52540">
    <property type="entry name" value="P-loop containing nucleoside triphosphate hydrolases"/>
    <property type="match status" value="1"/>
</dbReference>
<dbReference type="PANTHER" id="PTHR32309">
    <property type="entry name" value="TYROSINE-PROTEIN KINASE"/>
    <property type="match status" value="1"/>
</dbReference>
<dbReference type="InterPro" id="IPR027417">
    <property type="entry name" value="P-loop_NTPase"/>
</dbReference>
<dbReference type="GO" id="GO:0005886">
    <property type="term" value="C:plasma membrane"/>
    <property type="evidence" value="ECO:0007669"/>
    <property type="project" value="TreeGrafter"/>
</dbReference>
<keyword evidence="1" id="KW-0547">Nucleotide-binding</keyword>
<dbReference type="InterPro" id="IPR050445">
    <property type="entry name" value="Bact_polysacc_biosynth/exp"/>
</dbReference>
<dbReference type="EMBL" id="FMSV02000542">
    <property type="protein sequence ID" value="SEH08014.1"/>
    <property type="molecule type" value="Genomic_DNA"/>
</dbReference>
<evidence type="ECO:0000256" key="2">
    <source>
        <dbReference type="ARBA" id="ARBA00022840"/>
    </source>
</evidence>
<keyword evidence="3" id="KW-0808">Transferase</keyword>
<evidence type="ECO:0000256" key="1">
    <source>
        <dbReference type="ARBA" id="ARBA00022741"/>
    </source>
</evidence>
<dbReference type="RefSeq" id="WP_103921599.1">
    <property type="nucleotide sequence ID" value="NZ_FMSV02000542.1"/>
</dbReference>
<keyword evidence="2" id="KW-0067">ATP-binding</keyword>
<dbReference type="InterPro" id="IPR005702">
    <property type="entry name" value="Wzc-like_C"/>
</dbReference>
<evidence type="ECO:0000313" key="4">
    <source>
        <dbReference type="Proteomes" id="UP000236724"/>
    </source>
</evidence>
<dbReference type="Proteomes" id="UP000236724">
    <property type="component" value="Unassembled WGS sequence"/>
</dbReference>
<dbReference type="GO" id="GO:0004713">
    <property type="term" value="F:protein tyrosine kinase activity"/>
    <property type="evidence" value="ECO:0007669"/>
    <property type="project" value="TreeGrafter"/>
</dbReference>
<dbReference type="EC" id="2.7.10.-" evidence="3"/>
<dbReference type="AlphaFoldDB" id="A0A1H6FG87"/>
<keyword evidence="3" id="KW-0418">Kinase</keyword>
<protein>
    <submittedName>
        <fullName evidence="3">Tyrosine-protein kinase ptk</fullName>
        <ecNumber evidence="3">2.7.10.-</ecNumber>
    </submittedName>
</protein>
<reference evidence="3 4" key="1">
    <citation type="submission" date="2016-10" db="EMBL/GenBank/DDBJ databases">
        <authorList>
            <person name="de Groot N.N."/>
        </authorList>
    </citation>
    <scope>NUCLEOTIDE SEQUENCE [LARGE SCALE GENOMIC DNA]</scope>
    <source>
        <strain evidence="3">MBHS1</strain>
    </source>
</reference>
<dbReference type="OrthoDB" id="9775724at2"/>
<name>A0A1H6FG87_9GAMM</name>
<gene>
    <name evidence="3" type="primary">ptk</name>
    <name evidence="3" type="ORF">MBHS_03901</name>
</gene>
<dbReference type="PANTHER" id="PTHR32309:SF13">
    <property type="entry name" value="FERRIC ENTEROBACTIN TRANSPORT PROTEIN FEPE"/>
    <property type="match status" value="1"/>
</dbReference>
<sequence>MSKIYQALQKAASLRFGKKNAAVAMQTSEAYLKTKSRAVEEQMIGLYRAMIALLENQRGWGRTVQFISSRENEGCSALSREFAKVIVRRLDTRVLLVDADVYGDQLNHFGVRPEYSWQEVALADRPAQQTVVQVPDTKLSLTQMAMPGESITQIVHAPAVENILEDLKRDFDVIIVDTPPAISSSDGLALSHKVDGVFLVVEAESTRWQIARNTREKIEIRGGNVLGVIFNKRRHYIPRFIYERL</sequence>
<organism evidence="3 4">
    <name type="scientific">Candidatus Venteria ishoeyi</name>
    <dbReference type="NCBI Taxonomy" id="1899563"/>
    <lineage>
        <taxon>Bacteria</taxon>
        <taxon>Pseudomonadati</taxon>
        <taxon>Pseudomonadota</taxon>
        <taxon>Gammaproteobacteria</taxon>
        <taxon>Thiotrichales</taxon>
        <taxon>Thiotrichaceae</taxon>
        <taxon>Venteria</taxon>
    </lineage>
</organism>
<dbReference type="CDD" id="cd05387">
    <property type="entry name" value="BY-kinase"/>
    <property type="match status" value="1"/>
</dbReference>
<keyword evidence="4" id="KW-1185">Reference proteome</keyword>
<evidence type="ECO:0000313" key="3">
    <source>
        <dbReference type="EMBL" id="SEH08014.1"/>
    </source>
</evidence>
<accession>A0A1H6FG87</accession>
<proteinExistence type="predicted"/>